<feature type="compositionally biased region" description="Basic and acidic residues" evidence="1">
    <location>
        <begin position="215"/>
        <end position="305"/>
    </location>
</feature>
<gene>
    <name evidence="2" type="ORF">KUF71_018047</name>
</gene>
<dbReference type="Proteomes" id="UP001219518">
    <property type="component" value="Unassembled WGS sequence"/>
</dbReference>
<reference evidence="2" key="1">
    <citation type="submission" date="2021-07" db="EMBL/GenBank/DDBJ databases">
        <authorList>
            <person name="Catto M.A."/>
            <person name="Jacobson A."/>
            <person name="Kennedy G."/>
            <person name="Labadie P."/>
            <person name="Hunt B.G."/>
            <person name="Srinivasan R."/>
        </authorList>
    </citation>
    <scope>NUCLEOTIDE SEQUENCE</scope>
    <source>
        <strain evidence="2">PL_HMW_Pooled</strain>
        <tissue evidence="2">Head</tissue>
    </source>
</reference>
<protein>
    <submittedName>
        <fullName evidence="2">Halomucin</fullName>
    </submittedName>
</protein>
<dbReference type="EMBL" id="JAHWGI010001400">
    <property type="protein sequence ID" value="KAK3929410.1"/>
    <property type="molecule type" value="Genomic_DNA"/>
</dbReference>
<proteinExistence type="predicted"/>
<reference evidence="2" key="2">
    <citation type="journal article" date="2023" name="BMC Genomics">
        <title>Pest status, molecular evolution, and epigenetic factors derived from the genome assembly of Frankliniella fusca, a thysanopteran phytovirus vector.</title>
        <authorList>
            <person name="Catto M.A."/>
            <person name="Labadie P.E."/>
            <person name="Jacobson A.L."/>
            <person name="Kennedy G.G."/>
            <person name="Srinivasan R."/>
            <person name="Hunt B.G."/>
        </authorList>
    </citation>
    <scope>NUCLEOTIDE SEQUENCE</scope>
    <source>
        <strain evidence="2">PL_HMW_Pooled</strain>
    </source>
</reference>
<evidence type="ECO:0000313" key="2">
    <source>
        <dbReference type="EMBL" id="KAK3929410.1"/>
    </source>
</evidence>
<evidence type="ECO:0000313" key="3">
    <source>
        <dbReference type="Proteomes" id="UP001219518"/>
    </source>
</evidence>
<sequence>MLWYLIDAEDNTFCTVFGKNILQLPANRNKPIAIGEQVSFFYQGTKYDGIVIDEDDDRDPLDIKMNQLAKERSKEFAKLKSTQAANSNVPANKKRKLDSSVFYGNVPKTRNAVSKKKEDNEKPKMSEEEKTRKRIFELNKKEAENRNNLAILLKSQESKKSKVPDDDDDWSAETDNSSMDSDIQDQRARDSEARKEKNDILRNIRETDLDADENSDSKRTSNECDGPSRSKSPTKEELMKQIELMRKQLESKDSKSNGSDRKKRDESGGTKTSPLKDDKIESSERDSLDMHSDKDDKAVGSERESQNLLSDNDNSINEKPSKGNDDVEFFASEEDYSNLEHQLYGPSDDTTELCHGIFIKKNDLTSALTGSTNVNHLLRRMMVGVFNPAEIQSCTVTGQSWHAGGSEACSLKPEPLHPKALQAIVDFSNNVAEKKKWQKKGLEKARPIFAVKLTEIKKSFEKKKSQKKD</sequence>
<organism evidence="2 3">
    <name type="scientific">Frankliniella fusca</name>
    <dbReference type="NCBI Taxonomy" id="407009"/>
    <lineage>
        <taxon>Eukaryota</taxon>
        <taxon>Metazoa</taxon>
        <taxon>Ecdysozoa</taxon>
        <taxon>Arthropoda</taxon>
        <taxon>Hexapoda</taxon>
        <taxon>Insecta</taxon>
        <taxon>Pterygota</taxon>
        <taxon>Neoptera</taxon>
        <taxon>Paraneoptera</taxon>
        <taxon>Thysanoptera</taxon>
        <taxon>Terebrantia</taxon>
        <taxon>Thripoidea</taxon>
        <taxon>Thripidae</taxon>
        <taxon>Frankliniella</taxon>
    </lineage>
</organism>
<feature type="compositionally biased region" description="Basic and acidic residues" evidence="1">
    <location>
        <begin position="184"/>
        <end position="208"/>
    </location>
</feature>
<feature type="region of interest" description="Disordered" evidence="1">
    <location>
        <begin position="153"/>
        <end position="326"/>
    </location>
</feature>
<feature type="region of interest" description="Disordered" evidence="1">
    <location>
        <begin position="79"/>
        <end position="133"/>
    </location>
</feature>
<feature type="compositionally biased region" description="Polar residues" evidence="1">
    <location>
        <begin position="306"/>
        <end position="318"/>
    </location>
</feature>
<dbReference type="AlphaFoldDB" id="A0AAE1HXW2"/>
<feature type="compositionally biased region" description="Polar residues" evidence="1">
    <location>
        <begin position="80"/>
        <end position="90"/>
    </location>
</feature>
<keyword evidence="3" id="KW-1185">Reference proteome</keyword>
<comment type="caution">
    <text evidence="2">The sequence shown here is derived from an EMBL/GenBank/DDBJ whole genome shotgun (WGS) entry which is preliminary data.</text>
</comment>
<feature type="compositionally biased region" description="Basic and acidic residues" evidence="1">
    <location>
        <begin position="115"/>
        <end position="133"/>
    </location>
</feature>
<name>A0AAE1HXW2_9NEOP</name>
<accession>A0AAE1HXW2</accession>
<evidence type="ECO:0000256" key="1">
    <source>
        <dbReference type="SAM" id="MobiDB-lite"/>
    </source>
</evidence>